<dbReference type="AlphaFoldDB" id="A0A9P7RQH2"/>
<organism evidence="6 7">
    <name type="scientific">Marasmius oreades</name>
    <name type="common">fairy-ring Marasmius</name>
    <dbReference type="NCBI Taxonomy" id="181124"/>
    <lineage>
        <taxon>Eukaryota</taxon>
        <taxon>Fungi</taxon>
        <taxon>Dikarya</taxon>
        <taxon>Basidiomycota</taxon>
        <taxon>Agaricomycotina</taxon>
        <taxon>Agaricomycetes</taxon>
        <taxon>Agaricomycetidae</taxon>
        <taxon>Agaricales</taxon>
        <taxon>Marasmiineae</taxon>
        <taxon>Marasmiaceae</taxon>
        <taxon>Marasmius</taxon>
    </lineage>
</organism>
<dbReference type="InterPro" id="IPR000719">
    <property type="entry name" value="Prot_kinase_dom"/>
</dbReference>
<keyword evidence="3" id="KW-0067">ATP-binding</keyword>
<evidence type="ECO:0000256" key="3">
    <source>
        <dbReference type="ARBA" id="ARBA00022840"/>
    </source>
</evidence>
<dbReference type="RefSeq" id="XP_043004382.1">
    <property type="nucleotide sequence ID" value="XM_043157017.1"/>
</dbReference>
<sequence length="773" mass="87666">MPALISSADTMDTFLSQSEEPIPLGAVHGVIHSHRYREKLSEMLDTTENPNFAKVYEATAKDEQKVADLFERIVNSKMERRVALALRGADAESFMDALQLILDENIECSITQNDALKAQMRGLLIQLSKLSTGLPESMFISGVEPVKNRRYLGGTFGDVYRSMYNGKPVALKMLRMFQNQAERSKIYKRFCKEASIWQGLKHEFVLPLLGIDAENFPRQPCMVSPWMMNGTLVQFLRKNPRSNLDRLLYQIIQGIDYLHSQEVVHGDLKGGNILIDERCRPRLADFGLTVFAEATMQSTTDHGGTLRWMAPELLYPHGEPQRRSYASDIYAFACVCVEVYTGKCPFAEIPSEGQVITQLFQGARPKRPEKISDSLWKIVTHCWQTDKAARPRSHRVVDALSKIKNTGGDGSISSGTWDTLQPNADPMFMGRHLEARGPGEASSRRKPFTPFTSPQRSLLDHTMRWLDQDIEDEFSQCLKCVRHHADPYRMYYHAQPLQQNSSVSIFTVRMKGTSSVYTVKQIDFRQPGLTKHLSRLIDEFHDMRFLPHPNIVNYVDLFQYGNHLWVVMDAIADSIPLSKLLRRTSGLKEAYMANVIRNILQAVHYLHRHGIVHGNISSEQVLLDTSQTHGVRLKLCAMIMDPDSSPSQRLAAPETREGKIGPEVDIWSLGILGIEMWDCTIDLNQERVDLLLQVLKNATPPTAHMRSFLNQALEVNPAFRPTAAKLLQHSFLSNIEPKRNVVRNTTGLIRSLTDPKQRSREGVGMNRSRTAKK</sequence>
<accession>A0A9P7RQH2</accession>
<dbReference type="PRINTS" id="PR00109">
    <property type="entry name" value="TYRKINASE"/>
</dbReference>
<dbReference type="SUPFAM" id="SSF56112">
    <property type="entry name" value="Protein kinase-like (PK-like)"/>
    <property type="match status" value="2"/>
</dbReference>
<name>A0A9P7RQH2_9AGAR</name>
<dbReference type="PANTHER" id="PTHR45832">
    <property type="entry name" value="SERINE/THREONINE-PROTEIN KINASE SAMKA-RELATED-RELATED"/>
    <property type="match status" value="1"/>
</dbReference>
<dbReference type="Proteomes" id="UP001049176">
    <property type="component" value="Chromosome 8"/>
</dbReference>
<comment type="similarity">
    <text evidence="1">Belongs to the protein kinase superfamily. STE Ser/Thr protein kinase family. STE20 subfamily.</text>
</comment>
<dbReference type="InterPro" id="IPR008271">
    <property type="entry name" value="Ser/Thr_kinase_AS"/>
</dbReference>
<dbReference type="Pfam" id="PF00069">
    <property type="entry name" value="Pkinase"/>
    <property type="match status" value="1"/>
</dbReference>
<dbReference type="GO" id="GO:0004672">
    <property type="term" value="F:protein kinase activity"/>
    <property type="evidence" value="ECO:0007669"/>
    <property type="project" value="InterPro"/>
</dbReference>
<feature type="domain" description="Protein kinase" evidence="5">
    <location>
        <begin position="491"/>
        <end position="732"/>
    </location>
</feature>
<keyword evidence="2" id="KW-0547">Nucleotide-binding</keyword>
<evidence type="ECO:0000313" key="6">
    <source>
        <dbReference type="EMBL" id="KAG7087911.1"/>
    </source>
</evidence>
<dbReference type="GO" id="GO:0005524">
    <property type="term" value="F:ATP binding"/>
    <property type="evidence" value="ECO:0007669"/>
    <property type="project" value="UniProtKB-KW"/>
</dbReference>
<dbReference type="PROSITE" id="PS50011">
    <property type="entry name" value="PROTEIN_KINASE_DOM"/>
    <property type="match status" value="2"/>
</dbReference>
<evidence type="ECO:0000313" key="7">
    <source>
        <dbReference type="Proteomes" id="UP001049176"/>
    </source>
</evidence>
<dbReference type="Gene3D" id="1.10.510.10">
    <property type="entry name" value="Transferase(Phosphotransferase) domain 1"/>
    <property type="match status" value="2"/>
</dbReference>
<keyword evidence="7" id="KW-1185">Reference proteome</keyword>
<proteinExistence type="inferred from homology"/>
<evidence type="ECO:0000259" key="5">
    <source>
        <dbReference type="PROSITE" id="PS50011"/>
    </source>
</evidence>
<evidence type="ECO:0000256" key="2">
    <source>
        <dbReference type="ARBA" id="ARBA00022741"/>
    </source>
</evidence>
<comment type="caution">
    <text evidence="6">The sequence shown here is derived from an EMBL/GenBank/DDBJ whole genome shotgun (WGS) entry which is preliminary data.</text>
</comment>
<dbReference type="InterPro" id="IPR011009">
    <property type="entry name" value="Kinase-like_dom_sf"/>
</dbReference>
<evidence type="ECO:0000256" key="4">
    <source>
        <dbReference type="SAM" id="MobiDB-lite"/>
    </source>
</evidence>
<dbReference type="EMBL" id="CM032188">
    <property type="protein sequence ID" value="KAG7087911.1"/>
    <property type="molecule type" value="Genomic_DNA"/>
</dbReference>
<feature type="region of interest" description="Disordered" evidence="4">
    <location>
        <begin position="750"/>
        <end position="773"/>
    </location>
</feature>
<protein>
    <recommendedName>
        <fullName evidence="5">Protein kinase domain-containing protein</fullName>
    </recommendedName>
</protein>
<dbReference type="OrthoDB" id="346907at2759"/>
<gene>
    <name evidence="6" type="ORF">E1B28_011960</name>
</gene>
<dbReference type="PANTHER" id="PTHR45832:SF22">
    <property type="entry name" value="SERINE_THREONINE-PROTEIN KINASE SAMKA-RELATED"/>
    <property type="match status" value="1"/>
</dbReference>
<dbReference type="InterPro" id="IPR001245">
    <property type="entry name" value="Ser-Thr/Tyr_kinase_cat_dom"/>
</dbReference>
<evidence type="ECO:0000256" key="1">
    <source>
        <dbReference type="ARBA" id="ARBA00008874"/>
    </source>
</evidence>
<reference evidence="6" key="1">
    <citation type="journal article" date="2021" name="Genome Biol. Evol.">
        <title>The assembled and annotated genome of the fairy-ring fungus Marasmius oreades.</title>
        <authorList>
            <person name="Hiltunen M."/>
            <person name="Ament-Velasquez S.L."/>
            <person name="Johannesson H."/>
        </authorList>
    </citation>
    <scope>NUCLEOTIDE SEQUENCE</scope>
    <source>
        <strain evidence="6">03SP1</strain>
    </source>
</reference>
<dbReference type="Pfam" id="PF07714">
    <property type="entry name" value="PK_Tyr_Ser-Thr"/>
    <property type="match status" value="1"/>
</dbReference>
<dbReference type="KEGG" id="more:E1B28_011960"/>
<dbReference type="InterPro" id="IPR051931">
    <property type="entry name" value="PAK3-like"/>
</dbReference>
<dbReference type="SMART" id="SM00220">
    <property type="entry name" value="S_TKc"/>
    <property type="match status" value="2"/>
</dbReference>
<dbReference type="Gene3D" id="3.30.200.20">
    <property type="entry name" value="Phosphorylase Kinase, domain 1"/>
    <property type="match status" value="1"/>
</dbReference>
<feature type="domain" description="Protein kinase" evidence="5">
    <location>
        <begin position="145"/>
        <end position="403"/>
    </location>
</feature>
<dbReference type="PROSITE" id="PS00108">
    <property type="entry name" value="PROTEIN_KINASE_ST"/>
    <property type="match status" value="1"/>
</dbReference>
<dbReference type="GeneID" id="66081035"/>